<sequence>MGIRQSKIHKNKSTATQLPSPINPSADHARKLTAANLQQEPSPKSETRTQTKSTNVAHINSFEAKNWNPTNAASLNEVTRQYHNVPNSEYMGPNDIDEQNRLEMQHYIMRAAFDG</sequence>
<name>A0AAD5SL56_9FUNG</name>
<accession>A0AAD5SL56</accession>
<feature type="region of interest" description="Disordered" evidence="1">
    <location>
        <begin position="1"/>
        <end position="63"/>
    </location>
</feature>
<organism evidence="2 3">
    <name type="scientific">Physocladia obscura</name>
    <dbReference type="NCBI Taxonomy" id="109957"/>
    <lineage>
        <taxon>Eukaryota</taxon>
        <taxon>Fungi</taxon>
        <taxon>Fungi incertae sedis</taxon>
        <taxon>Chytridiomycota</taxon>
        <taxon>Chytridiomycota incertae sedis</taxon>
        <taxon>Chytridiomycetes</taxon>
        <taxon>Chytridiales</taxon>
        <taxon>Chytriomycetaceae</taxon>
        <taxon>Physocladia</taxon>
    </lineage>
</organism>
<comment type="caution">
    <text evidence="2">The sequence shown here is derived from an EMBL/GenBank/DDBJ whole genome shotgun (WGS) entry which is preliminary data.</text>
</comment>
<gene>
    <name evidence="2" type="ORF">HK100_010570</name>
</gene>
<feature type="non-terminal residue" evidence="2">
    <location>
        <position position="115"/>
    </location>
</feature>
<dbReference type="Proteomes" id="UP001211907">
    <property type="component" value="Unassembled WGS sequence"/>
</dbReference>
<dbReference type="AlphaFoldDB" id="A0AAD5SL56"/>
<evidence type="ECO:0000313" key="3">
    <source>
        <dbReference type="Proteomes" id="UP001211907"/>
    </source>
</evidence>
<feature type="compositionally biased region" description="Basic residues" evidence="1">
    <location>
        <begin position="1"/>
        <end position="12"/>
    </location>
</feature>
<dbReference type="EMBL" id="JADGJH010005888">
    <property type="protein sequence ID" value="KAJ3078889.1"/>
    <property type="molecule type" value="Genomic_DNA"/>
</dbReference>
<protein>
    <submittedName>
        <fullName evidence="2">Uncharacterized protein</fullName>
    </submittedName>
</protein>
<evidence type="ECO:0000313" key="2">
    <source>
        <dbReference type="EMBL" id="KAJ3078889.1"/>
    </source>
</evidence>
<reference evidence="2" key="1">
    <citation type="submission" date="2020-05" db="EMBL/GenBank/DDBJ databases">
        <title>Phylogenomic resolution of chytrid fungi.</title>
        <authorList>
            <person name="Stajich J.E."/>
            <person name="Amses K."/>
            <person name="Simmons R."/>
            <person name="Seto K."/>
            <person name="Myers J."/>
            <person name="Bonds A."/>
            <person name="Quandt C.A."/>
            <person name="Barry K."/>
            <person name="Liu P."/>
            <person name="Grigoriev I."/>
            <person name="Longcore J.E."/>
            <person name="James T.Y."/>
        </authorList>
    </citation>
    <scope>NUCLEOTIDE SEQUENCE</scope>
    <source>
        <strain evidence="2">JEL0513</strain>
    </source>
</reference>
<proteinExistence type="predicted"/>
<evidence type="ECO:0000256" key="1">
    <source>
        <dbReference type="SAM" id="MobiDB-lite"/>
    </source>
</evidence>
<keyword evidence="3" id="KW-1185">Reference proteome</keyword>